<dbReference type="SUPFAM" id="SSF81383">
    <property type="entry name" value="F-box domain"/>
    <property type="match status" value="1"/>
</dbReference>
<dbReference type="Gene3D" id="1.20.1280.50">
    <property type="match status" value="1"/>
</dbReference>
<reference evidence="2 3" key="1">
    <citation type="submission" date="2024-02" db="EMBL/GenBank/DDBJ databases">
        <title>High-quality chromosome-scale genome assembly of Pensacola bahiagrass (Paspalum notatum Flugge var. saurae).</title>
        <authorList>
            <person name="Vega J.M."/>
            <person name="Podio M."/>
            <person name="Orjuela J."/>
            <person name="Siena L.A."/>
            <person name="Pessino S.C."/>
            <person name="Combes M.C."/>
            <person name="Mariac C."/>
            <person name="Albertini E."/>
            <person name="Pupilli F."/>
            <person name="Ortiz J.P.A."/>
            <person name="Leblanc O."/>
        </authorList>
    </citation>
    <scope>NUCLEOTIDE SEQUENCE [LARGE SCALE GENOMIC DNA]</scope>
    <source>
        <strain evidence="2">R1</strain>
        <tissue evidence="2">Leaf</tissue>
    </source>
</reference>
<dbReference type="EMBL" id="CP144747">
    <property type="protein sequence ID" value="WVZ62198.1"/>
    <property type="molecule type" value="Genomic_DNA"/>
</dbReference>
<sequence>MGGTKRKASAAAVVPDDILLEILSRLPVKSLFRFKCVSKAWSGLVADCLRKVPPTLQGLFYWKWSAGSSTMDCFFFDLLERSVPPVDPSFRFLTAALPWDEQISHIDSCNGLVLFRRERRSRRGGGAYLAITTGYIVCNPATRGWVAVPCTSCDAVEKAARITTRVVFDPAAPSRFGLLQFLFGSDLDLDVLQVHTYSSESRAWCRRATECWSHDETMIMSWMGRPFVNGMIHLPMVRRSDGYRKVIVAVDERGEKCRAIRWAEEERGSLVFAAQSQGLLHCVSAHRHQHYILRTEKLSIWVLEDYGSEQWILKGSVCCTQLFGEANWCLADATVAIHPNSSLAFFFHSSKRKLVSYDMESKEVRALGTLEDCFIPLIPFFPNFTESLVLARKHRYC</sequence>
<dbReference type="InterPro" id="IPR056592">
    <property type="entry name" value="Beta-prop_At3g26010-like"/>
</dbReference>
<dbReference type="PROSITE" id="PS50181">
    <property type="entry name" value="FBOX"/>
    <property type="match status" value="1"/>
</dbReference>
<organism evidence="2 3">
    <name type="scientific">Paspalum notatum var. saurae</name>
    <dbReference type="NCBI Taxonomy" id="547442"/>
    <lineage>
        <taxon>Eukaryota</taxon>
        <taxon>Viridiplantae</taxon>
        <taxon>Streptophyta</taxon>
        <taxon>Embryophyta</taxon>
        <taxon>Tracheophyta</taxon>
        <taxon>Spermatophyta</taxon>
        <taxon>Magnoliopsida</taxon>
        <taxon>Liliopsida</taxon>
        <taxon>Poales</taxon>
        <taxon>Poaceae</taxon>
        <taxon>PACMAD clade</taxon>
        <taxon>Panicoideae</taxon>
        <taxon>Andropogonodae</taxon>
        <taxon>Paspaleae</taxon>
        <taxon>Paspalinae</taxon>
        <taxon>Paspalum</taxon>
    </lineage>
</organism>
<protein>
    <recommendedName>
        <fullName evidence="1">F-box domain-containing protein</fullName>
    </recommendedName>
</protein>
<dbReference type="PANTHER" id="PTHR35546:SF106">
    <property type="entry name" value="DUF1618 DOMAIN-CONTAINING PROTEIN"/>
    <property type="match status" value="1"/>
</dbReference>
<accession>A0AAQ3SWP6</accession>
<dbReference type="PANTHER" id="PTHR35546">
    <property type="entry name" value="F-BOX PROTEIN INTERACTION DOMAIN PROTEIN-RELATED"/>
    <property type="match status" value="1"/>
</dbReference>
<proteinExistence type="predicted"/>
<evidence type="ECO:0000259" key="1">
    <source>
        <dbReference type="PROSITE" id="PS50181"/>
    </source>
</evidence>
<dbReference type="Pfam" id="PF24750">
    <property type="entry name" value="b-prop_At3g26010-like"/>
    <property type="match status" value="1"/>
</dbReference>
<gene>
    <name evidence="2" type="ORF">U9M48_011971</name>
</gene>
<dbReference type="InterPro" id="IPR055290">
    <property type="entry name" value="At3g26010-like"/>
</dbReference>
<keyword evidence="3" id="KW-1185">Reference proteome</keyword>
<dbReference type="SMART" id="SM00256">
    <property type="entry name" value="FBOX"/>
    <property type="match status" value="1"/>
</dbReference>
<dbReference type="InterPro" id="IPR036047">
    <property type="entry name" value="F-box-like_dom_sf"/>
</dbReference>
<dbReference type="AlphaFoldDB" id="A0AAQ3SWP6"/>
<feature type="domain" description="F-box" evidence="1">
    <location>
        <begin position="8"/>
        <end position="56"/>
    </location>
</feature>
<evidence type="ECO:0000313" key="2">
    <source>
        <dbReference type="EMBL" id="WVZ62198.1"/>
    </source>
</evidence>
<evidence type="ECO:0000313" key="3">
    <source>
        <dbReference type="Proteomes" id="UP001341281"/>
    </source>
</evidence>
<dbReference type="CDD" id="cd22157">
    <property type="entry name" value="F-box_AtFBW1-like"/>
    <property type="match status" value="1"/>
</dbReference>
<dbReference type="Proteomes" id="UP001341281">
    <property type="component" value="Chromosome 03"/>
</dbReference>
<dbReference type="Pfam" id="PF00646">
    <property type="entry name" value="F-box"/>
    <property type="match status" value="1"/>
</dbReference>
<dbReference type="InterPro" id="IPR001810">
    <property type="entry name" value="F-box_dom"/>
</dbReference>
<name>A0AAQ3SWP6_PASNO</name>